<organism evidence="1 2">
    <name type="scientific">Scyliorhinus torazame</name>
    <name type="common">Cloudy catshark</name>
    <name type="synonym">Catulus torazame</name>
    <dbReference type="NCBI Taxonomy" id="75743"/>
    <lineage>
        <taxon>Eukaryota</taxon>
        <taxon>Metazoa</taxon>
        <taxon>Chordata</taxon>
        <taxon>Craniata</taxon>
        <taxon>Vertebrata</taxon>
        <taxon>Chondrichthyes</taxon>
        <taxon>Elasmobranchii</taxon>
        <taxon>Galeomorphii</taxon>
        <taxon>Galeoidea</taxon>
        <taxon>Carcharhiniformes</taxon>
        <taxon>Scyliorhinidae</taxon>
        <taxon>Scyliorhinus</taxon>
    </lineage>
</organism>
<reference evidence="1 2" key="1">
    <citation type="journal article" date="2018" name="Nat. Ecol. Evol.">
        <title>Shark genomes provide insights into elasmobranch evolution and the origin of vertebrates.</title>
        <authorList>
            <person name="Hara Y"/>
            <person name="Yamaguchi K"/>
            <person name="Onimaru K"/>
            <person name="Kadota M"/>
            <person name="Koyanagi M"/>
            <person name="Keeley SD"/>
            <person name="Tatsumi K"/>
            <person name="Tanaka K"/>
            <person name="Motone F"/>
            <person name="Kageyama Y"/>
            <person name="Nozu R"/>
            <person name="Adachi N"/>
            <person name="Nishimura O"/>
            <person name="Nakagawa R"/>
            <person name="Tanegashima C"/>
            <person name="Kiyatake I"/>
            <person name="Matsumoto R"/>
            <person name="Murakumo K"/>
            <person name="Nishida K"/>
            <person name="Terakita A"/>
            <person name="Kuratani S"/>
            <person name="Sato K"/>
            <person name="Hyodo S Kuraku.S."/>
        </authorList>
    </citation>
    <scope>NUCLEOTIDE SEQUENCE [LARGE SCALE GENOMIC DNA]</scope>
</reference>
<dbReference type="Proteomes" id="UP000288216">
    <property type="component" value="Unassembled WGS sequence"/>
</dbReference>
<accession>A0A401QNH2</accession>
<dbReference type="AlphaFoldDB" id="A0A401QNH2"/>
<keyword evidence="2" id="KW-1185">Reference proteome</keyword>
<gene>
    <name evidence="1" type="ORF">scyTo_0027538</name>
</gene>
<protein>
    <submittedName>
        <fullName evidence="1">Uncharacterized protein</fullName>
    </submittedName>
</protein>
<feature type="non-terminal residue" evidence="1">
    <location>
        <position position="1"/>
    </location>
</feature>
<comment type="caution">
    <text evidence="1">The sequence shown here is derived from an EMBL/GenBank/DDBJ whole genome shotgun (WGS) entry which is preliminary data.</text>
</comment>
<sequence length="120" mass="13848">GLRGYGACVVTGPVWVRGLCGYREITVLEWSWFGCFVFYVFSELNSVNNLPLSDSQAPSEDFKKPVTDSGKMDARHVLQQQYMADYEKAQPIIKQTVMDTEGPDIKETYREQIRHWFIEC</sequence>
<proteinExistence type="predicted"/>
<evidence type="ECO:0000313" key="2">
    <source>
        <dbReference type="Proteomes" id="UP000288216"/>
    </source>
</evidence>
<name>A0A401QNH2_SCYTO</name>
<evidence type="ECO:0000313" key="1">
    <source>
        <dbReference type="EMBL" id="GCB86858.1"/>
    </source>
</evidence>
<dbReference type="EMBL" id="BFAA01358705">
    <property type="protein sequence ID" value="GCB86858.1"/>
    <property type="molecule type" value="Genomic_DNA"/>
</dbReference>